<proteinExistence type="predicted"/>
<dbReference type="PANTHER" id="PTHR11537">
    <property type="entry name" value="VOLTAGE-GATED POTASSIUM CHANNEL"/>
    <property type="match status" value="1"/>
</dbReference>
<evidence type="ECO:0000256" key="1">
    <source>
        <dbReference type="ARBA" id="ARBA00004141"/>
    </source>
</evidence>
<dbReference type="GO" id="GO:0001508">
    <property type="term" value="P:action potential"/>
    <property type="evidence" value="ECO:0007669"/>
    <property type="project" value="TreeGrafter"/>
</dbReference>
<comment type="subcellular location">
    <subcellularLocation>
        <location evidence="1">Membrane</location>
        <topology evidence="1">Multi-pass membrane protein</topology>
    </subcellularLocation>
</comment>
<gene>
    <name evidence="11" type="ORF">UFOPK1392_00183</name>
    <name evidence="12" type="ORF">UFOPK3733_00076</name>
</gene>
<name>A0A6J5YFA1_9ZZZZ</name>
<evidence type="ECO:0000256" key="7">
    <source>
        <dbReference type="ARBA" id="ARBA00023303"/>
    </source>
</evidence>
<dbReference type="SUPFAM" id="SSF81324">
    <property type="entry name" value="Voltage-gated potassium channels"/>
    <property type="match status" value="1"/>
</dbReference>
<feature type="transmembrane region" description="Helical" evidence="9">
    <location>
        <begin position="129"/>
        <end position="147"/>
    </location>
</feature>
<feature type="transmembrane region" description="Helical" evidence="9">
    <location>
        <begin position="63"/>
        <end position="85"/>
    </location>
</feature>
<dbReference type="PRINTS" id="PR00169">
    <property type="entry name" value="KCHANNEL"/>
</dbReference>
<feature type="compositionally biased region" description="Basic and acidic residues" evidence="8">
    <location>
        <begin position="1"/>
        <end position="12"/>
    </location>
</feature>
<keyword evidence="7" id="KW-0407">Ion channel</keyword>
<dbReference type="EMBL" id="CAEMXZ010000004">
    <property type="protein sequence ID" value="CAB4322449.1"/>
    <property type="molecule type" value="Genomic_DNA"/>
</dbReference>
<accession>A0A6J5YFA1</accession>
<dbReference type="Pfam" id="PF07885">
    <property type="entry name" value="Ion_trans_2"/>
    <property type="match status" value="1"/>
</dbReference>
<evidence type="ECO:0000313" key="11">
    <source>
        <dbReference type="EMBL" id="CAB4322449.1"/>
    </source>
</evidence>
<feature type="transmembrane region" description="Helical" evidence="9">
    <location>
        <begin position="36"/>
        <end position="57"/>
    </location>
</feature>
<evidence type="ECO:0000256" key="4">
    <source>
        <dbReference type="ARBA" id="ARBA00022989"/>
    </source>
</evidence>
<keyword evidence="6 9" id="KW-0472">Membrane</keyword>
<feature type="transmembrane region" description="Helical" evidence="9">
    <location>
        <begin position="187"/>
        <end position="209"/>
    </location>
</feature>
<feature type="domain" description="Potassium channel" evidence="10">
    <location>
        <begin position="134"/>
        <end position="211"/>
    </location>
</feature>
<dbReference type="GO" id="GO:0008076">
    <property type="term" value="C:voltage-gated potassium channel complex"/>
    <property type="evidence" value="ECO:0007669"/>
    <property type="project" value="InterPro"/>
</dbReference>
<keyword evidence="2" id="KW-0813">Transport</keyword>
<dbReference type="Gene3D" id="1.20.5.110">
    <property type="match status" value="1"/>
</dbReference>
<evidence type="ECO:0000256" key="2">
    <source>
        <dbReference type="ARBA" id="ARBA00022448"/>
    </source>
</evidence>
<keyword evidence="3 9" id="KW-0812">Transmembrane</keyword>
<feature type="region of interest" description="Disordered" evidence="8">
    <location>
        <begin position="227"/>
        <end position="252"/>
    </location>
</feature>
<evidence type="ECO:0000256" key="6">
    <source>
        <dbReference type="ARBA" id="ARBA00023136"/>
    </source>
</evidence>
<dbReference type="PANTHER" id="PTHR11537:SF254">
    <property type="entry name" value="POTASSIUM VOLTAGE-GATED CHANNEL PROTEIN SHAB"/>
    <property type="match status" value="1"/>
</dbReference>
<dbReference type="InterPro" id="IPR028325">
    <property type="entry name" value="VG_K_chnl"/>
</dbReference>
<evidence type="ECO:0000256" key="3">
    <source>
        <dbReference type="ARBA" id="ARBA00022692"/>
    </source>
</evidence>
<sequence length="275" mass="30068">MTAEAVPKKVRADGSSGESDWNPRVDRWTGRTRAPLDILALFTIWLSCTPISTMLTFSSYRVWWITARLGLSVVYAIDIGVRAVLSKRPLRYVMAHPLSALVVLLPPLRLVFSIRLLRTMFRKGNLLEFLAVAVLVVLNFALLVVVFEHGADGASITSVPVALWWTACTVSTVGYGDYTPVTLGGRIVAVLIMGVGLTTVAVITAQIASSFMDQAAARREIADRAEGTGEEVEIAPSIPEASPAGDTSEDEHTRHLRVIDRLQAIEDLLRSEDRI</sequence>
<dbReference type="InterPro" id="IPR013099">
    <property type="entry name" value="K_chnl_dom"/>
</dbReference>
<dbReference type="AlphaFoldDB" id="A0A6J5YFA1"/>
<keyword evidence="4 9" id="KW-1133">Transmembrane helix</keyword>
<evidence type="ECO:0000313" key="12">
    <source>
        <dbReference type="EMBL" id="CAB4921112.1"/>
    </source>
</evidence>
<dbReference type="EMBL" id="CAFBNC010000002">
    <property type="protein sequence ID" value="CAB4921112.1"/>
    <property type="molecule type" value="Genomic_DNA"/>
</dbReference>
<evidence type="ECO:0000256" key="9">
    <source>
        <dbReference type="SAM" id="Phobius"/>
    </source>
</evidence>
<evidence type="ECO:0000256" key="8">
    <source>
        <dbReference type="SAM" id="MobiDB-lite"/>
    </source>
</evidence>
<evidence type="ECO:0000259" key="10">
    <source>
        <dbReference type="Pfam" id="PF07885"/>
    </source>
</evidence>
<protein>
    <submittedName>
        <fullName evidence="11">Unannotated protein</fullName>
    </submittedName>
</protein>
<reference evidence="11" key="1">
    <citation type="submission" date="2020-05" db="EMBL/GenBank/DDBJ databases">
        <authorList>
            <person name="Chiriac C."/>
            <person name="Salcher M."/>
            <person name="Ghai R."/>
            <person name="Kavagutti S V."/>
        </authorList>
    </citation>
    <scope>NUCLEOTIDE SEQUENCE</scope>
</reference>
<keyword evidence="5" id="KW-0406">Ion transport</keyword>
<feature type="region of interest" description="Disordered" evidence="8">
    <location>
        <begin position="1"/>
        <end position="24"/>
    </location>
</feature>
<dbReference type="GO" id="GO:0005249">
    <property type="term" value="F:voltage-gated potassium channel activity"/>
    <property type="evidence" value="ECO:0007669"/>
    <property type="project" value="InterPro"/>
</dbReference>
<dbReference type="Gene3D" id="1.10.287.70">
    <property type="match status" value="1"/>
</dbReference>
<organism evidence="11">
    <name type="scientific">freshwater metagenome</name>
    <dbReference type="NCBI Taxonomy" id="449393"/>
    <lineage>
        <taxon>unclassified sequences</taxon>
        <taxon>metagenomes</taxon>
        <taxon>ecological metagenomes</taxon>
    </lineage>
</organism>
<evidence type="ECO:0000256" key="5">
    <source>
        <dbReference type="ARBA" id="ARBA00023065"/>
    </source>
</evidence>